<gene>
    <name evidence="1" type="ORF">NEZAVI_LOCUS1950</name>
</gene>
<dbReference type="AlphaFoldDB" id="A0A9P0E326"/>
<sequence length="524" mass="60137">MWNRASRTDPLSSSKKYVNISPASYNPYPKLKKKPCHVPFNCSTNALALADTGVPAPCTYNIRYRKHRIKGGASLRFTDPRVTFSRKPGPSPLSYDPDLLYEQKWERRTRGKIYRGKPPRYGYVPSISIPPALYDGFDIIKGKGLVLRPPRIEFRKSIEPMFRHFPYELSNTTLKYKGNQWSKLRAQRKFVLSGDPDTPGVGTYNLMYRLLTEQKVNNSVPGFSKLNNKGKEFNSAINEDIPGPCTYEIDYEPIFGLRSYNVRGTFPRAERFTKEKVTVMQQPLNLFPPPTITSNQKKWPPFNSSSNARPKFEEIGTSPAGNFVYYDSIIFKAVKKLLDIHIVTPFGSTSKRTSAFTSNDYPGPGTYDLFDKPKKTIYGVRDRNNYIPPVKLTPLRDLVECEVAPWTYDLSDGIKVVYGRKDCHKGPTWIKEKDFNRTKWSIKDCPDVLYDPKDVRALHYGQPIFNERPKPKEIEITPGPADYHIHPLFTEACLRAHMTQNATSDLQYVKYFSPKVKEKCVCYI</sequence>
<evidence type="ECO:0000313" key="1">
    <source>
        <dbReference type="EMBL" id="CAH1390821.1"/>
    </source>
</evidence>
<reference evidence="1" key="1">
    <citation type="submission" date="2022-01" db="EMBL/GenBank/DDBJ databases">
        <authorList>
            <person name="King R."/>
        </authorList>
    </citation>
    <scope>NUCLEOTIDE SEQUENCE</scope>
</reference>
<name>A0A9P0E326_NEZVI</name>
<keyword evidence="2" id="KW-1185">Reference proteome</keyword>
<dbReference type="Proteomes" id="UP001152798">
    <property type="component" value="Chromosome 1"/>
</dbReference>
<accession>A0A9P0E326</accession>
<proteinExistence type="predicted"/>
<organism evidence="1 2">
    <name type="scientific">Nezara viridula</name>
    <name type="common">Southern green stink bug</name>
    <name type="synonym">Cimex viridulus</name>
    <dbReference type="NCBI Taxonomy" id="85310"/>
    <lineage>
        <taxon>Eukaryota</taxon>
        <taxon>Metazoa</taxon>
        <taxon>Ecdysozoa</taxon>
        <taxon>Arthropoda</taxon>
        <taxon>Hexapoda</taxon>
        <taxon>Insecta</taxon>
        <taxon>Pterygota</taxon>
        <taxon>Neoptera</taxon>
        <taxon>Paraneoptera</taxon>
        <taxon>Hemiptera</taxon>
        <taxon>Heteroptera</taxon>
        <taxon>Panheteroptera</taxon>
        <taxon>Pentatomomorpha</taxon>
        <taxon>Pentatomoidea</taxon>
        <taxon>Pentatomidae</taxon>
        <taxon>Pentatominae</taxon>
        <taxon>Nezara</taxon>
    </lineage>
</organism>
<dbReference type="OrthoDB" id="406368at2759"/>
<evidence type="ECO:0000313" key="2">
    <source>
        <dbReference type="Proteomes" id="UP001152798"/>
    </source>
</evidence>
<dbReference type="EMBL" id="OV725077">
    <property type="protein sequence ID" value="CAH1390821.1"/>
    <property type="molecule type" value="Genomic_DNA"/>
</dbReference>
<protein>
    <submittedName>
        <fullName evidence="1">Uncharacterized protein</fullName>
    </submittedName>
</protein>